<reference evidence="15 16" key="1">
    <citation type="journal article" date="2011" name="J. Bacteriol.">
        <title>Genome Sequence of Duck Pathogen Mycoplasma anatis Strain 1340.</title>
        <authorList>
            <person name="Guo Z."/>
            <person name="Chen P."/>
            <person name="Ren P."/>
            <person name="Kuang S."/>
            <person name="Zhou Z."/>
            <person name="Li Z."/>
            <person name="Liu M."/>
            <person name="Shi D."/>
            <person name="Xiao Y."/>
            <person name="Wang X."/>
            <person name="Zhou R."/>
            <person name="Jin H."/>
            <person name="Bi D."/>
        </authorList>
    </citation>
    <scope>NUCLEOTIDE SEQUENCE [LARGE SCALE GENOMIC DNA]</scope>
    <source>
        <strain evidence="15 16">1340</strain>
    </source>
</reference>
<dbReference type="STRING" id="1034808.GIG_03083"/>
<evidence type="ECO:0000259" key="14">
    <source>
        <dbReference type="PROSITE" id="PS51352"/>
    </source>
</evidence>
<evidence type="ECO:0000256" key="1">
    <source>
        <dbReference type="ARBA" id="ARBA00003330"/>
    </source>
</evidence>
<dbReference type="FunFam" id="3.40.30.10:FF:000007">
    <property type="entry name" value="Thioredoxin-dependent thiol peroxidase"/>
    <property type="match status" value="1"/>
</dbReference>
<dbReference type="EMBL" id="AFVJ01000028">
    <property type="protein sequence ID" value="EGS29039.1"/>
    <property type="molecule type" value="Genomic_DNA"/>
</dbReference>
<dbReference type="PANTHER" id="PTHR42801:SF4">
    <property type="entry name" value="AHPC_TSA FAMILY PROTEIN"/>
    <property type="match status" value="1"/>
</dbReference>
<dbReference type="InterPro" id="IPR050924">
    <property type="entry name" value="Peroxiredoxin_BCP/PrxQ"/>
</dbReference>
<keyword evidence="8" id="KW-0676">Redox-active center</keyword>
<dbReference type="GO" id="GO:0005737">
    <property type="term" value="C:cytoplasm"/>
    <property type="evidence" value="ECO:0007669"/>
    <property type="project" value="TreeGrafter"/>
</dbReference>
<keyword evidence="5" id="KW-0049">Antioxidant</keyword>
<dbReference type="Pfam" id="PF00578">
    <property type="entry name" value="AhpC-TSA"/>
    <property type="match status" value="1"/>
</dbReference>
<dbReference type="eggNOG" id="COG1225">
    <property type="taxonomic scope" value="Bacteria"/>
</dbReference>
<dbReference type="SUPFAM" id="SSF52833">
    <property type="entry name" value="Thioredoxin-like"/>
    <property type="match status" value="1"/>
</dbReference>
<dbReference type="Proteomes" id="UP000005055">
    <property type="component" value="Unassembled WGS sequence"/>
</dbReference>
<dbReference type="GeneID" id="65653483"/>
<feature type="domain" description="Thioredoxin" evidence="14">
    <location>
        <begin position="2"/>
        <end position="154"/>
    </location>
</feature>
<proteinExistence type="inferred from homology"/>
<accession>F9QDZ1</accession>
<organism evidence="15 16">
    <name type="scientific">Mycoplasmopsis anatis 1340</name>
    <dbReference type="NCBI Taxonomy" id="1034808"/>
    <lineage>
        <taxon>Bacteria</taxon>
        <taxon>Bacillati</taxon>
        <taxon>Mycoplasmatota</taxon>
        <taxon>Mycoplasmoidales</taxon>
        <taxon>Metamycoplasmataceae</taxon>
        <taxon>Mycoplasmopsis</taxon>
    </lineage>
</organism>
<dbReference type="NCBIfam" id="NF006960">
    <property type="entry name" value="PRK09437.1"/>
    <property type="match status" value="1"/>
</dbReference>
<dbReference type="InterPro" id="IPR024706">
    <property type="entry name" value="Peroxiredoxin_AhpC-typ"/>
</dbReference>
<keyword evidence="4" id="KW-0575">Peroxidase</keyword>
<comment type="caution">
    <text evidence="15">The sequence shown here is derived from an EMBL/GenBank/DDBJ whole genome shotgun (WGS) entry which is preliminary data.</text>
</comment>
<evidence type="ECO:0000313" key="15">
    <source>
        <dbReference type="EMBL" id="EGS29039.1"/>
    </source>
</evidence>
<evidence type="ECO:0000256" key="10">
    <source>
        <dbReference type="ARBA" id="ARBA00038489"/>
    </source>
</evidence>
<dbReference type="GO" id="GO:0034599">
    <property type="term" value="P:cellular response to oxidative stress"/>
    <property type="evidence" value="ECO:0007669"/>
    <property type="project" value="TreeGrafter"/>
</dbReference>
<dbReference type="Gene3D" id="3.40.30.10">
    <property type="entry name" value="Glutaredoxin"/>
    <property type="match status" value="1"/>
</dbReference>
<comment type="subunit">
    <text evidence="2">Monomer.</text>
</comment>
<evidence type="ECO:0000256" key="13">
    <source>
        <dbReference type="PIRSR" id="PIRSR000239-1"/>
    </source>
</evidence>
<evidence type="ECO:0000256" key="2">
    <source>
        <dbReference type="ARBA" id="ARBA00011245"/>
    </source>
</evidence>
<dbReference type="EC" id="1.11.1.24" evidence="3"/>
<dbReference type="CDD" id="cd03017">
    <property type="entry name" value="PRX_BCP"/>
    <property type="match status" value="1"/>
</dbReference>
<sequence length="154" mass="18014">MLKINEIAPDFTLLDQNNKSFTLSDFRNQKVLLYFYPKDNTPGCTNQACSYRDSIEEFNKLNIKVVGISTDSVDSHNKFIDKNKLNFTLLSDSNKEVVQKYFVWREKVNFGKKYFGIIRSTFLVDEDGKLIYVKYKTSPSTDVENVLKILQKWK</sequence>
<dbReference type="PANTHER" id="PTHR42801">
    <property type="entry name" value="THIOREDOXIN-DEPENDENT PEROXIDE REDUCTASE"/>
    <property type="match status" value="1"/>
</dbReference>
<comment type="similarity">
    <text evidence="10">Belongs to the peroxiredoxin family. BCP/PrxQ subfamily.</text>
</comment>
<dbReference type="RefSeq" id="WP_006886712.1">
    <property type="nucleotide sequence ID" value="NZ_AFVJ01000028.1"/>
</dbReference>
<dbReference type="PIRSF" id="PIRSF000239">
    <property type="entry name" value="AHPC"/>
    <property type="match status" value="1"/>
</dbReference>
<evidence type="ECO:0000256" key="7">
    <source>
        <dbReference type="ARBA" id="ARBA00023157"/>
    </source>
</evidence>
<gene>
    <name evidence="15" type="ORF">GIG_03083</name>
</gene>
<comment type="catalytic activity">
    <reaction evidence="12">
        <text>a hydroperoxide + [thioredoxin]-dithiol = an alcohol + [thioredoxin]-disulfide + H2O</text>
        <dbReference type="Rhea" id="RHEA:62620"/>
        <dbReference type="Rhea" id="RHEA-COMP:10698"/>
        <dbReference type="Rhea" id="RHEA-COMP:10700"/>
        <dbReference type="ChEBI" id="CHEBI:15377"/>
        <dbReference type="ChEBI" id="CHEBI:29950"/>
        <dbReference type="ChEBI" id="CHEBI:30879"/>
        <dbReference type="ChEBI" id="CHEBI:35924"/>
        <dbReference type="ChEBI" id="CHEBI:50058"/>
        <dbReference type="EC" id="1.11.1.24"/>
    </reaction>
</comment>
<dbReference type="PROSITE" id="PS51352">
    <property type="entry name" value="THIOREDOXIN_2"/>
    <property type="match status" value="1"/>
</dbReference>
<keyword evidence="6" id="KW-0560">Oxidoreductase</keyword>
<evidence type="ECO:0000256" key="6">
    <source>
        <dbReference type="ARBA" id="ARBA00023002"/>
    </source>
</evidence>
<dbReference type="InterPro" id="IPR013766">
    <property type="entry name" value="Thioredoxin_domain"/>
</dbReference>
<protein>
    <recommendedName>
        <fullName evidence="3">thioredoxin-dependent peroxiredoxin</fullName>
        <ecNumber evidence="3">1.11.1.24</ecNumber>
    </recommendedName>
    <alternativeName>
        <fullName evidence="11">Bacterioferritin comigratory protein</fullName>
    </alternativeName>
    <alternativeName>
        <fullName evidence="9">Thioredoxin peroxidase</fullName>
    </alternativeName>
</protein>
<evidence type="ECO:0000256" key="4">
    <source>
        <dbReference type="ARBA" id="ARBA00022559"/>
    </source>
</evidence>
<evidence type="ECO:0000256" key="11">
    <source>
        <dbReference type="ARBA" id="ARBA00041373"/>
    </source>
</evidence>
<dbReference type="GO" id="GO:0045454">
    <property type="term" value="P:cell redox homeostasis"/>
    <property type="evidence" value="ECO:0007669"/>
    <property type="project" value="TreeGrafter"/>
</dbReference>
<comment type="function">
    <text evidence="1">Thiol-specific peroxidase that catalyzes the reduction of hydrogen peroxide and organic hydroperoxides to water and alcohols, respectively. Plays a role in cell protection against oxidative stress by detoxifying peroxides and as sensor of hydrogen peroxide-mediated signaling events.</text>
</comment>
<evidence type="ECO:0000256" key="12">
    <source>
        <dbReference type="ARBA" id="ARBA00049091"/>
    </source>
</evidence>
<dbReference type="InterPro" id="IPR000866">
    <property type="entry name" value="AhpC/TSA"/>
</dbReference>
<keyword evidence="16" id="KW-1185">Reference proteome</keyword>
<evidence type="ECO:0000313" key="16">
    <source>
        <dbReference type="Proteomes" id="UP000005055"/>
    </source>
</evidence>
<keyword evidence="7" id="KW-1015">Disulfide bond</keyword>
<evidence type="ECO:0000256" key="5">
    <source>
        <dbReference type="ARBA" id="ARBA00022862"/>
    </source>
</evidence>
<feature type="active site" description="Cysteine sulfenic acid (-SOH) intermediate; for peroxidase activity" evidence="13">
    <location>
        <position position="44"/>
    </location>
</feature>
<name>F9QDZ1_9BACT</name>
<dbReference type="AlphaFoldDB" id="F9QDZ1"/>
<dbReference type="GO" id="GO:0008379">
    <property type="term" value="F:thioredoxin peroxidase activity"/>
    <property type="evidence" value="ECO:0007669"/>
    <property type="project" value="TreeGrafter"/>
</dbReference>
<evidence type="ECO:0000256" key="3">
    <source>
        <dbReference type="ARBA" id="ARBA00013017"/>
    </source>
</evidence>
<evidence type="ECO:0000256" key="8">
    <source>
        <dbReference type="ARBA" id="ARBA00023284"/>
    </source>
</evidence>
<dbReference type="InterPro" id="IPR036249">
    <property type="entry name" value="Thioredoxin-like_sf"/>
</dbReference>
<evidence type="ECO:0000256" key="9">
    <source>
        <dbReference type="ARBA" id="ARBA00032824"/>
    </source>
</evidence>